<evidence type="ECO:0000313" key="2">
    <source>
        <dbReference type="EMBL" id="ODN05259.1"/>
    </source>
</evidence>
<comment type="caution">
    <text evidence="2">The sequence shown here is derived from an EMBL/GenBank/DDBJ whole genome shotgun (WGS) entry which is preliminary data.</text>
</comment>
<dbReference type="AlphaFoldDB" id="A0A1D2NJ57"/>
<sequence length="435" mass="48515">MDGLKEDVQNFQRFQSFGPPRISNYGMSSSDEQLPGSGFGTHSNQYDCTDPGKSVWSFGLYCTIQEDLDLKSWPHFECCKKIWEKVDGRQKVDRGIFTSFADVVRNREDIATERDRGDSNYMSSSRSTISDQFHVKHQDHNVRRPVKASAARSKRPPPCLFQYDDPISEELSLSLEPISSSSSHFSSDCDGENNDGIFLSSLKISKADRDSRSVDERKKQPLLHPRMSTPTSNSNMLSKRRYPPTCHLPYEDSCLEVEDASLEPVSSSSSHFSDVDLELSDIAYLQGRISTIAYANTSPSPTTASQDCTFRSSASQRTIIAQLNVSPPQPSATKEVPIKENVAERTGSQMHHVIFPTTEFPTLTSASNPTSAKTPDSGKIPKLMEIKLDMKDKMDMDTSPLSSESKALENGLLRVAKYNETQKGIRTNESPINEI</sequence>
<evidence type="ECO:0000313" key="3">
    <source>
        <dbReference type="Proteomes" id="UP000094527"/>
    </source>
</evidence>
<dbReference type="EMBL" id="LJIJ01000027">
    <property type="protein sequence ID" value="ODN05259.1"/>
    <property type="molecule type" value="Genomic_DNA"/>
</dbReference>
<reference evidence="2 3" key="1">
    <citation type="journal article" date="2016" name="Genome Biol. Evol.">
        <title>Gene Family Evolution Reflects Adaptation to Soil Environmental Stressors in the Genome of the Collembolan Orchesella cincta.</title>
        <authorList>
            <person name="Faddeeva-Vakhrusheva A."/>
            <person name="Derks M.F."/>
            <person name="Anvar S.Y."/>
            <person name="Agamennone V."/>
            <person name="Suring W."/>
            <person name="Smit S."/>
            <person name="van Straalen N.M."/>
            <person name="Roelofs D."/>
        </authorList>
    </citation>
    <scope>NUCLEOTIDE SEQUENCE [LARGE SCALE GENOMIC DNA]</scope>
    <source>
        <tissue evidence="2">Mixed pool</tissue>
    </source>
</reference>
<evidence type="ECO:0000256" key="1">
    <source>
        <dbReference type="SAM" id="MobiDB-lite"/>
    </source>
</evidence>
<organism evidence="2 3">
    <name type="scientific">Orchesella cincta</name>
    <name type="common">Springtail</name>
    <name type="synonym">Podura cincta</name>
    <dbReference type="NCBI Taxonomy" id="48709"/>
    <lineage>
        <taxon>Eukaryota</taxon>
        <taxon>Metazoa</taxon>
        <taxon>Ecdysozoa</taxon>
        <taxon>Arthropoda</taxon>
        <taxon>Hexapoda</taxon>
        <taxon>Collembola</taxon>
        <taxon>Entomobryomorpha</taxon>
        <taxon>Entomobryoidea</taxon>
        <taxon>Orchesellidae</taxon>
        <taxon>Orchesellinae</taxon>
        <taxon>Orchesella</taxon>
    </lineage>
</organism>
<feature type="region of interest" description="Disordered" evidence="1">
    <location>
        <begin position="114"/>
        <end position="159"/>
    </location>
</feature>
<accession>A0A1D2NJ57</accession>
<gene>
    <name evidence="2" type="ORF">Ocin01_01446</name>
</gene>
<name>A0A1D2NJ57_ORCCI</name>
<feature type="compositionally biased region" description="Basic and acidic residues" evidence="1">
    <location>
        <begin position="133"/>
        <end position="142"/>
    </location>
</feature>
<feature type="compositionally biased region" description="Polar residues" evidence="1">
    <location>
        <begin position="228"/>
        <end position="237"/>
    </location>
</feature>
<feature type="compositionally biased region" description="Basic and acidic residues" evidence="1">
    <location>
        <begin position="209"/>
        <end position="219"/>
    </location>
</feature>
<feature type="region of interest" description="Disordered" evidence="1">
    <location>
        <begin position="209"/>
        <end position="239"/>
    </location>
</feature>
<keyword evidence="3" id="KW-1185">Reference proteome</keyword>
<proteinExistence type="predicted"/>
<dbReference type="Proteomes" id="UP000094527">
    <property type="component" value="Unassembled WGS sequence"/>
</dbReference>
<feature type="compositionally biased region" description="Polar residues" evidence="1">
    <location>
        <begin position="120"/>
        <end position="131"/>
    </location>
</feature>
<protein>
    <submittedName>
        <fullName evidence="2">Uncharacterized protein</fullName>
    </submittedName>
</protein>